<evidence type="ECO:0000313" key="2">
    <source>
        <dbReference type="EMBL" id="GAP47295.1"/>
    </source>
</evidence>
<dbReference type="EMBL" id="DF968231">
    <property type="protein sequence ID" value="GAP47295.1"/>
    <property type="molecule type" value="Genomic_DNA"/>
</dbReference>
<accession>A0A0K8PHC2</accession>
<sequence>MEAVVRRHKTLGAWVPRWVPGPCRNPECAAYDAEGAESGHAREDTRTAGKSRSAEGTAPPATTPPEGSGCRPSSRPST</sequence>
<dbReference type="AlphaFoldDB" id="A0A0K8PHC2"/>
<gene>
    <name evidence="2" type="ORF">SAZU_2032</name>
</gene>
<feature type="compositionally biased region" description="Basic and acidic residues" evidence="1">
    <location>
        <begin position="37"/>
        <end position="47"/>
    </location>
</feature>
<organism evidence="2 3">
    <name type="scientific">Streptomyces azureus</name>
    <dbReference type="NCBI Taxonomy" id="146537"/>
    <lineage>
        <taxon>Bacteria</taxon>
        <taxon>Bacillati</taxon>
        <taxon>Actinomycetota</taxon>
        <taxon>Actinomycetes</taxon>
        <taxon>Kitasatosporales</taxon>
        <taxon>Streptomycetaceae</taxon>
        <taxon>Streptomyces</taxon>
    </lineage>
</organism>
<keyword evidence="3" id="KW-1185">Reference proteome</keyword>
<proteinExistence type="predicted"/>
<evidence type="ECO:0000313" key="3">
    <source>
        <dbReference type="Proteomes" id="UP000053859"/>
    </source>
</evidence>
<evidence type="ECO:0000256" key="1">
    <source>
        <dbReference type="SAM" id="MobiDB-lite"/>
    </source>
</evidence>
<protein>
    <submittedName>
        <fullName evidence="2">Uncharacterized protein</fullName>
    </submittedName>
</protein>
<feature type="region of interest" description="Disordered" evidence="1">
    <location>
        <begin position="33"/>
        <end position="78"/>
    </location>
</feature>
<reference evidence="2" key="1">
    <citation type="journal article" date="2015" name="Genome Announc.">
        <title>Draft Genome Sequence of Thiostrepton-Producing Streptomyces azureus ATCC 14921.</title>
        <authorList>
            <person name="Sakihara K."/>
            <person name="Maeda J."/>
            <person name="Tashiro K."/>
            <person name="Fujino Y."/>
            <person name="Kuhara S."/>
            <person name="Ohshima T."/>
            <person name="Ogata S."/>
            <person name="Doi K."/>
        </authorList>
    </citation>
    <scope>NUCLEOTIDE SEQUENCE [LARGE SCALE GENOMIC DNA]</scope>
    <source>
        <strain evidence="2">ATCC14921</strain>
    </source>
</reference>
<dbReference type="Proteomes" id="UP000053859">
    <property type="component" value="Unassembled WGS sequence"/>
</dbReference>
<feature type="compositionally biased region" description="Low complexity" evidence="1">
    <location>
        <begin position="54"/>
        <end position="69"/>
    </location>
</feature>
<dbReference type="PATRIC" id="fig|146537.3.peg.2141"/>
<name>A0A0K8PHC2_STRAJ</name>